<sequence length="106" mass="11952">MNGKTTKQTGFLNIRTIVWVVTSLAGLACAVLLCALWAERTQTEHAQTLRQLSELQTRLAQREAQFQELSRANVMLSESLEAERSEQQVLQTSWQGTLDGMTERLT</sequence>
<dbReference type="EMBL" id="BARS01040971">
    <property type="protein sequence ID" value="GAG40960.1"/>
    <property type="molecule type" value="Genomic_DNA"/>
</dbReference>
<protein>
    <submittedName>
        <fullName evidence="3">Uncharacterized protein</fullName>
    </submittedName>
</protein>
<gene>
    <name evidence="3" type="ORF">S01H1_62387</name>
</gene>
<keyword evidence="2" id="KW-0812">Transmembrane</keyword>
<keyword evidence="1" id="KW-0175">Coiled coil</keyword>
<evidence type="ECO:0000256" key="1">
    <source>
        <dbReference type="SAM" id="Coils"/>
    </source>
</evidence>
<keyword evidence="2" id="KW-0472">Membrane</keyword>
<name>X0XD11_9ZZZZ</name>
<reference evidence="3" key="1">
    <citation type="journal article" date="2014" name="Front. Microbiol.">
        <title>High frequency of phylogenetically diverse reductive dehalogenase-homologous genes in deep subseafloor sedimentary metagenomes.</title>
        <authorList>
            <person name="Kawai M."/>
            <person name="Futagami T."/>
            <person name="Toyoda A."/>
            <person name="Takaki Y."/>
            <person name="Nishi S."/>
            <person name="Hori S."/>
            <person name="Arai W."/>
            <person name="Tsubouchi T."/>
            <person name="Morono Y."/>
            <person name="Uchiyama I."/>
            <person name="Ito T."/>
            <person name="Fujiyama A."/>
            <person name="Inagaki F."/>
            <person name="Takami H."/>
        </authorList>
    </citation>
    <scope>NUCLEOTIDE SEQUENCE</scope>
    <source>
        <strain evidence="3">Expedition CK06-06</strain>
    </source>
</reference>
<feature type="transmembrane region" description="Helical" evidence="2">
    <location>
        <begin position="12"/>
        <end position="38"/>
    </location>
</feature>
<proteinExistence type="predicted"/>
<feature type="non-terminal residue" evidence="3">
    <location>
        <position position="106"/>
    </location>
</feature>
<dbReference type="AlphaFoldDB" id="X0XD11"/>
<accession>X0XD11</accession>
<evidence type="ECO:0000313" key="3">
    <source>
        <dbReference type="EMBL" id="GAG40960.1"/>
    </source>
</evidence>
<dbReference type="PROSITE" id="PS51257">
    <property type="entry name" value="PROKAR_LIPOPROTEIN"/>
    <property type="match status" value="1"/>
</dbReference>
<comment type="caution">
    <text evidence="3">The sequence shown here is derived from an EMBL/GenBank/DDBJ whole genome shotgun (WGS) entry which is preliminary data.</text>
</comment>
<feature type="coiled-coil region" evidence="1">
    <location>
        <begin position="38"/>
        <end position="72"/>
    </location>
</feature>
<evidence type="ECO:0000256" key="2">
    <source>
        <dbReference type="SAM" id="Phobius"/>
    </source>
</evidence>
<organism evidence="3">
    <name type="scientific">marine sediment metagenome</name>
    <dbReference type="NCBI Taxonomy" id="412755"/>
    <lineage>
        <taxon>unclassified sequences</taxon>
        <taxon>metagenomes</taxon>
        <taxon>ecological metagenomes</taxon>
    </lineage>
</organism>
<keyword evidence="2" id="KW-1133">Transmembrane helix</keyword>